<keyword evidence="4 5" id="KW-0472">Membrane</keyword>
<protein>
    <submittedName>
        <fullName evidence="7">Uncharacterized protein</fullName>
    </submittedName>
</protein>
<keyword evidence="2 5" id="KW-0812">Transmembrane</keyword>
<dbReference type="Proteomes" id="UP000678393">
    <property type="component" value="Unassembled WGS sequence"/>
</dbReference>
<gene>
    <name evidence="7" type="ORF">CUNI_LOCUS4741</name>
</gene>
<dbReference type="OrthoDB" id="1277691at2759"/>
<evidence type="ECO:0000256" key="6">
    <source>
        <dbReference type="SAM" id="SignalP"/>
    </source>
</evidence>
<name>A0A8S3YQX4_9EUPU</name>
<proteinExistence type="predicted"/>
<dbReference type="InterPro" id="IPR006214">
    <property type="entry name" value="Bax_inhibitor_1-related"/>
</dbReference>
<dbReference type="GO" id="GO:0016020">
    <property type="term" value="C:membrane"/>
    <property type="evidence" value="ECO:0007669"/>
    <property type="project" value="UniProtKB-SubCell"/>
</dbReference>
<evidence type="ECO:0000256" key="5">
    <source>
        <dbReference type="SAM" id="Phobius"/>
    </source>
</evidence>
<keyword evidence="8" id="KW-1185">Reference proteome</keyword>
<evidence type="ECO:0000256" key="3">
    <source>
        <dbReference type="ARBA" id="ARBA00022989"/>
    </source>
</evidence>
<feature type="transmembrane region" description="Helical" evidence="5">
    <location>
        <begin position="32"/>
        <end position="55"/>
    </location>
</feature>
<comment type="caution">
    <text evidence="7">The sequence shown here is derived from an EMBL/GenBank/DDBJ whole genome shotgun (WGS) entry which is preliminary data.</text>
</comment>
<organism evidence="7 8">
    <name type="scientific">Candidula unifasciata</name>
    <dbReference type="NCBI Taxonomy" id="100452"/>
    <lineage>
        <taxon>Eukaryota</taxon>
        <taxon>Metazoa</taxon>
        <taxon>Spiralia</taxon>
        <taxon>Lophotrochozoa</taxon>
        <taxon>Mollusca</taxon>
        <taxon>Gastropoda</taxon>
        <taxon>Heterobranchia</taxon>
        <taxon>Euthyneura</taxon>
        <taxon>Panpulmonata</taxon>
        <taxon>Eupulmonata</taxon>
        <taxon>Stylommatophora</taxon>
        <taxon>Helicina</taxon>
        <taxon>Helicoidea</taxon>
        <taxon>Geomitridae</taxon>
        <taxon>Candidula</taxon>
    </lineage>
</organism>
<dbReference type="Pfam" id="PF01027">
    <property type="entry name" value="Bax1-I"/>
    <property type="match status" value="1"/>
</dbReference>
<evidence type="ECO:0000256" key="2">
    <source>
        <dbReference type="ARBA" id="ARBA00022692"/>
    </source>
</evidence>
<reference evidence="7" key="1">
    <citation type="submission" date="2021-04" db="EMBL/GenBank/DDBJ databases">
        <authorList>
            <consortium name="Molecular Ecology Group"/>
        </authorList>
    </citation>
    <scope>NUCLEOTIDE SEQUENCE</scope>
</reference>
<evidence type="ECO:0000313" key="8">
    <source>
        <dbReference type="Proteomes" id="UP000678393"/>
    </source>
</evidence>
<feature type="signal peptide" evidence="6">
    <location>
        <begin position="1"/>
        <end position="21"/>
    </location>
</feature>
<keyword evidence="3 5" id="KW-1133">Transmembrane helix</keyword>
<feature type="chain" id="PRO_5035849218" evidence="6">
    <location>
        <begin position="22"/>
        <end position="64"/>
    </location>
</feature>
<dbReference type="EMBL" id="CAJHNH020000668">
    <property type="protein sequence ID" value="CAG5119183.1"/>
    <property type="molecule type" value="Genomic_DNA"/>
</dbReference>
<evidence type="ECO:0000256" key="4">
    <source>
        <dbReference type="ARBA" id="ARBA00023136"/>
    </source>
</evidence>
<sequence>MYLYSSLVLFAFFVLYDTQLAVEKRTQGKMDFVWHCVTLFLDGFHIFKLILILLANRKPSLTSA</sequence>
<evidence type="ECO:0000256" key="1">
    <source>
        <dbReference type="ARBA" id="ARBA00004141"/>
    </source>
</evidence>
<accession>A0A8S3YQX4</accession>
<dbReference type="AlphaFoldDB" id="A0A8S3YQX4"/>
<comment type="subcellular location">
    <subcellularLocation>
        <location evidence="1">Membrane</location>
        <topology evidence="1">Multi-pass membrane protein</topology>
    </subcellularLocation>
</comment>
<evidence type="ECO:0000313" key="7">
    <source>
        <dbReference type="EMBL" id="CAG5119183.1"/>
    </source>
</evidence>
<keyword evidence="6" id="KW-0732">Signal</keyword>